<dbReference type="Gene3D" id="3.90.1010.10">
    <property type="match status" value="1"/>
</dbReference>
<dbReference type="GO" id="GO:0016226">
    <property type="term" value="P:iron-sulfur cluster assembly"/>
    <property type="evidence" value="ECO:0007669"/>
    <property type="project" value="InterPro"/>
</dbReference>
<reference evidence="2" key="1">
    <citation type="submission" date="2015-10" db="EMBL/GenBank/DDBJ databases">
        <authorList>
            <person name="Gilbert D.G."/>
        </authorList>
    </citation>
    <scope>NUCLEOTIDE SEQUENCE</scope>
</reference>
<name>A0A160V743_9ZZZZ</name>
<dbReference type="InterPro" id="IPR002871">
    <property type="entry name" value="NIF_FeS_clus_asmbl_NifU_N"/>
</dbReference>
<evidence type="ECO:0000313" key="2">
    <source>
        <dbReference type="EMBL" id="CUV01654.1"/>
    </source>
</evidence>
<sequence>MPGLNDLYQEILLEHNSKPRNFRKVDDANRSADGYNPLCGDQIQLYLKVEDDTIVDVGFQGTGCAISRASASMLTQSVKGQSVERAQEIFDAFHTMLTEPEVEVDYDTLDDLECLSGVSEFPTRIKCAVLAWHTLLAALNGQSEGITTE</sequence>
<dbReference type="SUPFAM" id="SSF82649">
    <property type="entry name" value="SufE/NifU"/>
    <property type="match status" value="1"/>
</dbReference>
<dbReference type="FunFam" id="3.90.1010.10:FF:000002">
    <property type="entry name" value="Iron-sulfur cluster assembly scaffold protein NifU"/>
    <property type="match status" value="1"/>
</dbReference>
<organism evidence="2">
    <name type="scientific">hydrothermal vent metagenome</name>
    <dbReference type="NCBI Taxonomy" id="652676"/>
    <lineage>
        <taxon>unclassified sequences</taxon>
        <taxon>metagenomes</taxon>
        <taxon>ecological metagenomes</taxon>
    </lineage>
</organism>
<dbReference type="GO" id="GO:0005506">
    <property type="term" value="F:iron ion binding"/>
    <property type="evidence" value="ECO:0007669"/>
    <property type="project" value="InterPro"/>
</dbReference>
<dbReference type="Pfam" id="PF01592">
    <property type="entry name" value="NifU_N"/>
    <property type="match status" value="1"/>
</dbReference>
<dbReference type="CDD" id="cd06664">
    <property type="entry name" value="IscU_like"/>
    <property type="match status" value="1"/>
</dbReference>
<dbReference type="NCBIfam" id="TIGR01994">
    <property type="entry name" value="SUF_scaf_2"/>
    <property type="match status" value="1"/>
</dbReference>
<dbReference type="EMBL" id="FAXA01000113">
    <property type="protein sequence ID" value="CUV01654.1"/>
    <property type="molecule type" value="Genomic_DNA"/>
</dbReference>
<proteinExistence type="predicted"/>
<protein>
    <submittedName>
        <fullName evidence="2">Iron-sulfur cluster assembly scaffold protein for SUF system, SufE2</fullName>
    </submittedName>
</protein>
<gene>
    <name evidence="2" type="ORF">MGWOODY_Clf3029</name>
</gene>
<accession>A0A160V743</accession>
<feature type="domain" description="NIF system FeS cluster assembly NifU N-terminal" evidence="1">
    <location>
        <begin position="8"/>
        <end position="127"/>
    </location>
</feature>
<dbReference type="AlphaFoldDB" id="A0A160V743"/>
<dbReference type="PANTHER" id="PTHR10093">
    <property type="entry name" value="IRON-SULFUR CLUSTER ASSEMBLY ENZYME NIFU HOMOLOG"/>
    <property type="match status" value="1"/>
</dbReference>
<evidence type="ECO:0000259" key="1">
    <source>
        <dbReference type="Pfam" id="PF01592"/>
    </source>
</evidence>
<dbReference type="GO" id="GO:0051536">
    <property type="term" value="F:iron-sulfur cluster binding"/>
    <property type="evidence" value="ECO:0007669"/>
    <property type="project" value="InterPro"/>
</dbReference>